<name>A0ABN1GIH2_9HYPH</name>
<comment type="caution">
    <text evidence="1">The sequence shown here is derived from an EMBL/GenBank/DDBJ whole genome shotgun (WGS) entry which is preliminary data.</text>
</comment>
<gene>
    <name evidence="1" type="ORF">GCM10008943_29120</name>
</gene>
<dbReference type="Pfam" id="PF10707">
    <property type="entry name" value="YrbL-PhoP_reg"/>
    <property type="match status" value="1"/>
</dbReference>
<reference evidence="1 2" key="1">
    <citation type="journal article" date="2019" name="Int. J. Syst. Evol. Microbiol.">
        <title>The Global Catalogue of Microorganisms (GCM) 10K type strain sequencing project: providing services to taxonomists for standard genome sequencing and annotation.</title>
        <authorList>
            <consortium name="The Broad Institute Genomics Platform"/>
            <consortium name="The Broad Institute Genome Sequencing Center for Infectious Disease"/>
            <person name="Wu L."/>
            <person name="Ma J."/>
        </authorList>
    </citation>
    <scope>NUCLEOTIDE SEQUENCE [LARGE SCALE GENOMIC DNA]</scope>
    <source>
        <strain evidence="1 2">JCM 15115</strain>
    </source>
</reference>
<dbReference type="RefSeq" id="WP_343807015.1">
    <property type="nucleotide sequence ID" value="NZ_BAAADE010000008.1"/>
</dbReference>
<dbReference type="Proteomes" id="UP001424441">
    <property type="component" value="Unassembled WGS sequence"/>
</dbReference>
<evidence type="ECO:0000313" key="2">
    <source>
        <dbReference type="Proteomes" id="UP001424441"/>
    </source>
</evidence>
<sequence length="251" mass="28503">MLLLPISKISQSSNSLGNITISKQPIAAGRSRNVYAISHEPQLLLKVQKKAPSPRRFFRKWKLLVRMRSYYKQTIPLLREVREYQRVANEGDSTTQHLQNFISVAKTEQGNGIVVEAVCRENGELAMTLREMITHGHYDNKSHAALNDFLNWFVNSKIVAADVHLDNIVFDEKSRTMVLIDGIGDKTFIPLRAWFSKLNRMNKKQIASNIYRQVSIHFLEANLKKKALICLLVFAGTAFGIDISDGTLFDG</sequence>
<protein>
    <recommendedName>
        <fullName evidence="3">PhoP regulatory network protein YrbL</fullName>
    </recommendedName>
</protein>
<proteinExistence type="predicted"/>
<keyword evidence="2" id="KW-1185">Reference proteome</keyword>
<accession>A0ABN1GIH2</accession>
<evidence type="ECO:0008006" key="3">
    <source>
        <dbReference type="Google" id="ProtNLM"/>
    </source>
</evidence>
<evidence type="ECO:0000313" key="1">
    <source>
        <dbReference type="EMBL" id="GAA0611773.1"/>
    </source>
</evidence>
<dbReference type="InterPro" id="IPR019647">
    <property type="entry name" value="PhoP_reg_network_YrbL"/>
</dbReference>
<dbReference type="EMBL" id="BAAADE010000008">
    <property type="protein sequence ID" value="GAA0611773.1"/>
    <property type="molecule type" value="Genomic_DNA"/>
</dbReference>
<organism evidence="1 2">
    <name type="scientific">Paenochrobactrum glaciei</name>
    <dbReference type="NCBI Taxonomy" id="486407"/>
    <lineage>
        <taxon>Bacteria</taxon>
        <taxon>Pseudomonadati</taxon>
        <taxon>Pseudomonadota</taxon>
        <taxon>Alphaproteobacteria</taxon>
        <taxon>Hyphomicrobiales</taxon>
        <taxon>Brucellaceae</taxon>
        <taxon>Paenochrobactrum</taxon>
    </lineage>
</organism>